<sequence length="408" mass="42831">MEEHAVSNSSIQTPAPRYTRVSACFSLLLVALLPLAACRKSSFPRYPANYREYAYVTIGGNNTVAVLDLVNLRPDRVLNVGADPTGITANPRRNEVYAVNSRSGTISVIDTVVNKVAATIPVHRQPYFIDVSADGTRAFVANAGSNNVSVIDLNRRREIAAIGVGEGPGLARISRDATSLVVTNRVSGSITIIDAATLKVRSVFSGCPGATDAVILPDSSKAFIACSGGHQVMVIALARAATPATAGQPDRELALLDVGHTPVQLALKPDGGEIFVSNFNSDTISEIATDTNEVGGAYLIGAHPAFGIVSADNSTLWVSNFNADTVEVYSIDDGKRINSVHVGDGPDALAFSSAGNLLLSVNTRSGDLAVVRTMSYTLSGQTQPGALFTMLPAGKNPHAIAVKSFRLR</sequence>
<keyword evidence="1" id="KW-0732">Signal</keyword>
<dbReference type="InterPro" id="IPR011964">
    <property type="entry name" value="YVTN_b-propeller_repeat"/>
</dbReference>
<organism evidence="3 4">
    <name type="scientific">Acidipila rosea</name>
    <dbReference type="NCBI Taxonomy" id="768535"/>
    <lineage>
        <taxon>Bacteria</taxon>
        <taxon>Pseudomonadati</taxon>
        <taxon>Acidobacteriota</taxon>
        <taxon>Terriglobia</taxon>
        <taxon>Terriglobales</taxon>
        <taxon>Acidobacteriaceae</taxon>
        <taxon>Acidipila</taxon>
    </lineage>
</organism>
<dbReference type="Pfam" id="PF21783">
    <property type="entry name" value="YNCE"/>
    <property type="match status" value="1"/>
</dbReference>
<evidence type="ECO:0000313" key="4">
    <source>
        <dbReference type="Proteomes" id="UP000295210"/>
    </source>
</evidence>
<dbReference type="InterPro" id="IPR011045">
    <property type="entry name" value="N2O_reductase_N"/>
</dbReference>
<accession>A0A4R1LH19</accession>
<evidence type="ECO:0000313" key="3">
    <source>
        <dbReference type="EMBL" id="TCK76019.1"/>
    </source>
</evidence>
<dbReference type="AlphaFoldDB" id="A0A4R1LH19"/>
<comment type="caution">
    <text evidence="3">The sequence shown here is derived from an EMBL/GenBank/DDBJ whole genome shotgun (WGS) entry which is preliminary data.</text>
</comment>
<feature type="domain" description="YNCE-like beta-propeller" evidence="2">
    <location>
        <begin position="52"/>
        <end position="168"/>
    </location>
</feature>
<dbReference type="PANTHER" id="PTHR47197:SF3">
    <property type="entry name" value="DIHYDRO-HEME D1 DEHYDROGENASE"/>
    <property type="match status" value="1"/>
</dbReference>
<reference evidence="3 4" key="1">
    <citation type="submission" date="2019-03" db="EMBL/GenBank/DDBJ databases">
        <title>Genomic Encyclopedia of Type Strains, Phase IV (KMG-IV): sequencing the most valuable type-strain genomes for metagenomic binning, comparative biology and taxonomic classification.</title>
        <authorList>
            <person name="Goeker M."/>
        </authorList>
    </citation>
    <scope>NUCLEOTIDE SEQUENCE [LARGE SCALE GENOMIC DNA]</scope>
    <source>
        <strain evidence="3 4">DSM 103428</strain>
    </source>
</reference>
<dbReference type="Gene3D" id="2.130.10.10">
    <property type="entry name" value="YVTN repeat-like/Quinoprotein amine dehydrogenase"/>
    <property type="match status" value="2"/>
</dbReference>
<dbReference type="InterPro" id="IPR015943">
    <property type="entry name" value="WD40/YVTN_repeat-like_dom_sf"/>
</dbReference>
<protein>
    <submittedName>
        <fullName evidence="3">YVTN family beta-propeller protein</fullName>
    </submittedName>
</protein>
<gene>
    <name evidence="3" type="ORF">C7378_1024</name>
</gene>
<dbReference type="EMBL" id="SMGK01000001">
    <property type="protein sequence ID" value="TCK76019.1"/>
    <property type="molecule type" value="Genomic_DNA"/>
</dbReference>
<evidence type="ECO:0000259" key="2">
    <source>
        <dbReference type="Pfam" id="PF21783"/>
    </source>
</evidence>
<dbReference type="PANTHER" id="PTHR47197">
    <property type="entry name" value="PROTEIN NIRF"/>
    <property type="match status" value="1"/>
</dbReference>
<name>A0A4R1LH19_9BACT</name>
<proteinExistence type="predicted"/>
<dbReference type="NCBIfam" id="TIGR02276">
    <property type="entry name" value="beta_rpt_yvtn"/>
    <property type="match status" value="2"/>
</dbReference>
<dbReference type="InterPro" id="IPR048433">
    <property type="entry name" value="YNCE-like_beta-prop"/>
</dbReference>
<keyword evidence="4" id="KW-1185">Reference proteome</keyword>
<evidence type="ECO:0000256" key="1">
    <source>
        <dbReference type="ARBA" id="ARBA00022729"/>
    </source>
</evidence>
<dbReference type="Proteomes" id="UP000295210">
    <property type="component" value="Unassembled WGS sequence"/>
</dbReference>
<dbReference type="SUPFAM" id="SSF50974">
    <property type="entry name" value="Nitrous oxide reductase, N-terminal domain"/>
    <property type="match status" value="1"/>
</dbReference>
<dbReference type="RefSeq" id="WP_243648073.1">
    <property type="nucleotide sequence ID" value="NZ_SMGK01000001.1"/>
</dbReference>
<dbReference type="InterPro" id="IPR051200">
    <property type="entry name" value="Host-pathogen_enzymatic-act"/>
</dbReference>